<dbReference type="Proteomes" id="UP000540989">
    <property type="component" value="Unassembled WGS sequence"/>
</dbReference>
<accession>A0A7W8E496</accession>
<organism evidence="1 2">
    <name type="scientific">Granulicella aggregans</name>
    <dbReference type="NCBI Taxonomy" id="474949"/>
    <lineage>
        <taxon>Bacteria</taxon>
        <taxon>Pseudomonadati</taxon>
        <taxon>Acidobacteriota</taxon>
        <taxon>Terriglobia</taxon>
        <taxon>Terriglobales</taxon>
        <taxon>Acidobacteriaceae</taxon>
        <taxon>Granulicella</taxon>
    </lineage>
</organism>
<evidence type="ECO:0000313" key="2">
    <source>
        <dbReference type="Proteomes" id="UP000540989"/>
    </source>
</evidence>
<evidence type="ECO:0000313" key="1">
    <source>
        <dbReference type="EMBL" id="MBB5056930.1"/>
    </source>
</evidence>
<sequence length="88" mass="9431">MTRAHAIFLATQRKQLIALLAFEGGADTSSDSGGRYSHLAELYDELSLVESALDGIPYEQLTLLLSGLAVLGETGQRVAVPQTVLRNT</sequence>
<keyword evidence="2" id="KW-1185">Reference proteome</keyword>
<proteinExistence type="predicted"/>
<dbReference type="AlphaFoldDB" id="A0A7W8E496"/>
<reference evidence="1 2" key="1">
    <citation type="submission" date="2020-08" db="EMBL/GenBank/DDBJ databases">
        <title>Genomic Encyclopedia of Type Strains, Phase IV (KMG-V): Genome sequencing to study the core and pangenomes of soil and plant-associated prokaryotes.</title>
        <authorList>
            <person name="Whitman W."/>
        </authorList>
    </citation>
    <scope>NUCLEOTIDE SEQUENCE [LARGE SCALE GENOMIC DNA]</scope>
    <source>
        <strain evidence="1 2">M8UP14</strain>
    </source>
</reference>
<protein>
    <submittedName>
        <fullName evidence="1">Uncharacterized protein</fullName>
    </submittedName>
</protein>
<dbReference type="EMBL" id="JACHIP010000002">
    <property type="protein sequence ID" value="MBB5056930.1"/>
    <property type="molecule type" value="Genomic_DNA"/>
</dbReference>
<comment type="caution">
    <text evidence="1">The sequence shown here is derived from an EMBL/GenBank/DDBJ whole genome shotgun (WGS) entry which is preliminary data.</text>
</comment>
<gene>
    <name evidence="1" type="ORF">HDF16_001615</name>
</gene>
<name>A0A7W8E496_9BACT</name>